<dbReference type="AlphaFoldDB" id="A0AAD6XI43"/>
<proteinExistence type="predicted"/>
<dbReference type="EMBL" id="JARJCN010000136">
    <property type="protein sequence ID" value="KAJ7070232.1"/>
    <property type="molecule type" value="Genomic_DNA"/>
</dbReference>
<gene>
    <name evidence="1" type="ORF">B0H15DRAFT_119883</name>
</gene>
<reference evidence="1" key="1">
    <citation type="submission" date="2023-03" db="EMBL/GenBank/DDBJ databases">
        <title>Massive genome expansion in bonnet fungi (Mycena s.s.) driven by repeated elements and novel gene families across ecological guilds.</title>
        <authorList>
            <consortium name="Lawrence Berkeley National Laboratory"/>
            <person name="Harder C.B."/>
            <person name="Miyauchi S."/>
            <person name="Viragh M."/>
            <person name="Kuo A."/>
            <person name="Thoen E."/>
            <person name="Andreopoulos B."/>
            <person name="Lu D."/>
            <person name="Skrede I."/>
            <person name="Drula E."/>
            <person name="Henrissat B."/>
            <person name="Morin E."/>
            <person name="Kohler A."/>
            <person name="Barry K."/>
            <person name="LaButti K."/>
            <person name="Morin E."/>
            <person name="Salamov A."/>
            <person name="Lipzen A."/>
            <person name="Mereny Z."/>
            <person name="Hegedus B."/>
            <person name="Baldrian P."/>
            <person name="Stursova M."/>
            <person name="Weitz H."/>
            <person name="Taylor A."/>
            <person name="Grigoriev I.V."/>
            <person name="Nagy L.G."/>
            <person name="Martin F."/>
            <person name="Kauserud H."/>
        </authorList>
    </citation>
    <scope>NUCLEOTIDE SEQUENCE</scope>
    <source>
        <strain evidence="1">CBHHK173m</strain>
    </source>
</reference>
<name>A0AAD6XI43_9AGAR</name>
<dbReference type="Proteomes" id="UP001222325">
    <property type="component" value="Unassembled WGS sequence"/>
</dbReference>
<protein>
    <submittedName>
        <fullName evidence="1">Uncharacterized protein</fullName>
    </submittedName>
</protein>
<comment type="caution">
    <text evidence="1">The sequence shown here is derived from an EMBL/GenBank/DDBJ whole genome shotgun (WGS) entry which is preliminary data.</text>
</comment>
<keyword evidence="2" id="KW-1185">Reference proteome</keyword>
<organism evidence="1 2">
    <name type="scientific">Mycena belliarum</name>
    <dbReference type="NCBI Taxonomy" id="1033014"/>
    <lineage>
        <taxon>Eukaryota</taxon>
        <taxon>Fungi</taxon>
        <taxon>Dikarya</taxon>
        <taxon>Basidiomycota</taxon>
        <taxon>Agaricomycotina</taxon>
        <taxon>Agaricomycetes</taxon>
        <taxon>Agaricomycetidae</taxon>
        <taxon>Agaricales</taxon>
        <taxon>Marasmiineae</taxon>
        <taxon>Mycenaceae</taxon>
        <taxon>Mycena</taxon>
    </lineage>
</organism>
<evidence type="ECO:0000313" key="2">
    <source>
        <dbReference type="Proteomes" id="UP001222325"/>
    </source>
</evidence>
<sequence length="270" mass="29227">MEQVKFSATRLRLPSLSPSTRGPLAHGCTLSPRVRRFPINACLSSSHPPLHTHANAATMSVQAKNNASRVDPCGTSTRARSALFIFPPALLGLSAKLSSSNHFWPRARLASVSTTRTASLRPSLRTRTVFREGGSCLLYSPSRGPRVAIYFRRKHAATPFPIHSRSNLAQIPPVSAVLNSACLSSVAVLPGFSTSSFFVAGALRLGRRRSVRIFPAIRSQRRSSEGEIVNAEVVIGGRYVVVGWREFEATHAETYAAAPEDLRVPSGASR</sequence>
<evidence type="ECO:0000313" key="1">
    <source>
        <dbReference type="EMBL" id="KAJ7070232.1"/>
    </source>
</evidence>
<accession>A0AAD6XI43</accession>